<keyword evidence="2" id="KW-0472">Membrane</keyword>
<keyword evidence="3" id="KW-0732">Signal</keyword>
<dbReference type="AlphaFoldDB" id="A0A3M0I6X4"/>
<feature type="signal peptide" evidence="3">
    <location>
        <begin position="1"/>
        <end position="42"/>
    </location>
</feature>
<evidence type="ECO:0000313" key="5">
    <source>
        <dbReference type="Proteomes" id="UP000270471"/>
    </source>
</evidence>
<evidence type="ECO:0000313" key="4">
    <source>
        <dbReference type="EMBL" id="RMB82513.1"/>
    </source>
</evidence>
<keyword evidence="2" id="KW-0812">Transmembrane</keyword>
<gene>
    <name evidence="4" type="ORF">CTZ28_29140</name>
</gene>
<sequence length="312" mass="30566">MSFTPHRPRLSRAATVRAGALIAACGAAGLFVSAVTVAQASAAESAGAMEVAPTTGADSDGMHLTTSGPCPDTATNIIVSVKGKGFPAEGQYVVGNSPISAYQTAQNGGLLVPLSETMRDYANTAGFSTLQGRYDFTLTCRTAFNGTSLADFTAPIWFTSNTEYTATDPSGPSTSPTASHTTSATPSDTAEPSDTAIPSDSSEPTDSSEPSDTGEPTDSVSPSDTSASDGGSADGGAGGAGGSGGSQDVSTEVNGGASGGGSGSGNGSLAATGVDAGALGAVSAALVLAGVLVVRRARAREDFDVTTDTTNV</sequence>
<comment type="caution">
    <text evidence="4">The sequence shown here is derived from an EMBL/GenBank/DDBJ whole genome shotgun (WGS) entry which is preliminary data.</text>
</comment>
<evidence type="ECO:0000256" key="3">
    <source>
        <dbReference type="SAM" id="SignalP"/>
    </source>
</evidence>
<feature type="compositionally biased region" description="Gly residues" evidence="1">
    <location>
        <begin position="232"/>
        <end position="245"/>
    </location>
</feature>
<evidence type="ECO:0008006" key="6">
    <source>
        <dbReference type="Google" id="ProtNLM"/>
    </source>
</evidence>
<evidence type="ECO:0000256" key="2">
    <source>
        <dbReference type="SAM" id="Phobius"/>
    </source>
</evidence>
<feature type="chain" id="PRO_5039038867" description="Peptidase" evidence="3">
    <location>
        <begin position="43"/>
        <end position="312"/>
    </location>
</feature>
<feature type="region of interest" description="Disordered" evidence="1">
    <location>
        <begin position="166"/>
        <end position="265"/>
    </location>
</feature>
<feature type="compositionally biased region" description="Gly residues" evidence="1">
    <location>
        <begin position="256"/>
        <end position="265"/>
    </location>
</feature>
<dbReference type="EMBL" id="PENI01000022">
    <property type="protein sequence ID" value="RMB82513.1"/>
    <property type="molecule type" value="Genomic_DNA"/>
</dbReference>
<feature type="transmembrane region" description="Helical" evidence="2">
    <location>
        <begin position="276"/>
        <end position="294"/>
    </location>
</feature>
<feature type="compositionally biased region" description="Low complexity" evidence="1">
    <location>
        <begin position="198"/>
        <end position="213"/>
    </location>
</feature>
<feature type="compositionally biased region" description="Polar residues" evidence="1">
    <location>
        <begin position="214"/>
        <end position="225"/>
    </location>
</feature>
<organism evidence="4 5">
    <name type="scientific">Streptomyces shenzhenensis</name>
    <dbReference type="NCBI Taxonomy" id="943815"/>
    <lineage>
        <taxon>Bacteria</taxon>
        <taxon>Bacillati</taxon>
        <taxon>Actinomycetota</taxon>
        <taxon>Actinomycetes</taxon>
        <taxon>Kitasatosporales</taxon>
        <taxon>Streptomycetaceae</taxon>
        <taxon>Streptomyces</taxon>
    </lineage>
</organism>
<evidence type="ECO:0000256" key="1">
    <source>
        <dbReference type="SAM" id="MobiDB-lite"/>
    </source>
</evidence>
<dbReference type="RefSeq" id="WP_121892732.1">
    <property type="nucleotide sequence ID" value="NZ_PENI01000022.1"/>
</dbReference>
<protein>
    <recommendedName>
        <fullName evidence="6">Peptidase</fullName>
    </recommendedName>
</protein>
<reference evidence="4 5" key="1">
    <citation type="submission" date="2017-11" db="EMBL/GenBank/DDBJ databases">
        <title>Draft genome of actinobacteria isolated from guarana (Paullinia cupana (Mart.) Ducke.</title>
        <authorList>
            <person name="Siqueira K.A."/>
            <person name="Liotti R.G."/>
            <person name="Mendes T.A.O."/>
            <person name="Soares M.A."/>
        </authorList>
    </citation>
    <scope>NUCLEOTIDE SEQUENCE [LARGE SCALE GENOMIC DNA]</scope>
    <source>
        <strain evidence="4 5">193</strain>
    </source>
</reference>
<dbReference type="Proteomes" id="UP000270471">
    <property type="component" value="Unassembled WGS sequence"/>
</dbReference>
<proteinExistence type="predicted"/>
<keyword evidence="5" id="KW-1185">Reference proteome</keyword>
<feature type="compositionally biased region" description="Low complexity" evidence="1">
    <location>
        <begin position="166"/>
        <end position="190"/>
    </location>
</feature>
<name>A0A3M0I6X4_9ACTN</name>
<accession>A0A3M0I6X4</accession>
<keyword evidence="2" id="KW-1133">Transmembrane helix</keyword>
<dbReference type="OrthoDB" id="4451361at2"/>